<dbReference type="Gene3D" id="3.30.420.10">
    <property type="entry name" value="Ribonuclease H-like superfamily/Ribonuclease H"/>
    <property type="match status" value="1"/>
</dbReference>
<dbReference type="Proteomes" id="UP000499080">
    <property type="component" value="Unassembled WGS sequence"/>
</dbReference>
<gene>
    <name evidence="2" type="ORF">AVEN_15937_1</name>
</gene>
<dbReference type="InterPro" id="IPR012337">
    <property type="entry name" value="RNaseH-like_sf"/>
</dbReference>
<proteinExistence type="predicted"/>
<comment type="caution">
    <text evidence="2">The sequence shown here is derived from an EMBL/GenBank/DDBJ whole genome shotgun (WGS) entry which is preliminary data.</text>
</comment>
<organism evidence="2 3">
    <name type="scientific">Araneus ventricosus</name>
    <name type="common">Orbweaver spider</name>
    <name type="synonym">Epeira ventricosa</name>
    <dbReference type="NCBI Taxonomy" id="182803"/>
    <lineage>
        <taxon>Eukaryota</taxon>
        <taxon>Metazoa</taxon>
        <taxon>Ecdysozoa</taxon>
        <taxon>Arthropoda</taxon>
        <taxon>Chelicerata</taxon>
        <taxon>Arachnida</taxon>
        <taxon>Araneae</taxon>
        <taxon>Araneomorphae</taxon>
        <taxon>Entelegynae</taxon>
        <taxon>Araneoidea</taxon>
        <taxon>Araneidae</taxon>
        <taxon>Araneus</taxon>
    </lineage>
</organism>
<reference evidence="2 3" key="1">
    <citation type="journal article" date="2019" name="Sci. Rep.">
        <title>Orb-weaving spider Araneus ventricosus genome elucidates the spidroin gene catalogue.</title>
        <authorList>
            <person name="Kono N."/>
            <person name="Nakamura H."/>
            <person name="Ohtoshi R."/>
            <person name="Moran D.A.P."/>
            <person name="Shinohara A."/>
            <person name="Yoshida Y."/>
            <person name="Fujiwara M."/>
            <person name="Mori M."/>
            <person name="Tomita M."/>
            <person name="Arakawa K."/>
        </authorList>
    </citation>
    <scope>NUCLEOTIDE SEQUENCE [LARGE SCALE GENOMIC DNA]</scope>
</reference>
<dbReference type="AlphaFoldDB" id="A0A4Y2PG35"/>
<dbReference type="GO" id="GO:0003676">
    <property type="term" value="F:nucleic acid binding"/>
    <property type="evidence" value="ECO:0007669"/>
    <property type="project" value="InterPro"/>
</dbReference>
<dbReference type="InterPro" id="IPR036397">
    <property type="entry name" value="RNaseH_sf"/>
</dbReference>
<name>A0A4Y2PG35_ARAVE</name>
<dbReference type="GO" id="GO:0015074">
    <property type="term" value="P:DNA integration"/>
    <property type="evidence" value="ECO:0007669"/>
    <property type="project" value="InterPro"/>
</dbReference>
<keyword evidence="3" id="KW-1185">Reference proteome</keyword>
<protein>
    <recommendedName>
        <fullName evidence="1">Integrase catalytic domain-containing protein</fullName>
    </recommendedName>
</protein>
<dbReference type="EMBL" id="BGPR01132870">
    <property type="protein sequence ID" value="GBN50039.1"/>
    <property type="molecule type" value="Genomic_DNA"/>
</dbReference>
<dbReference type="PROSITE" id="PS50994">
    <property type="entry name" value="INTEGRASE"/>
    <property type="match status" value="1"/>
</dbReference>
<evidence type="ECO:0000259" key="1">
    <source>
        <dbReference type="PROSITE" id="PS50994"/>
    </source>
</evidence>
<accession>A0A4Y2PG35</accession>
<evidence type="ECO:0000313" key="3">
    <source>
        <dbReference type="Proteomes" id="UP000499080"/>
    </source>
</evidence>
<feature type="domain" description="Integrase catalytic" evidence="1">
    <location>
        <begin position="1"/>
        <end position="82"/>
    </location>
</feature>
<dbReference type="SUPFAM" id="SSF53098">
    <property type="entry name" value="Ribonuclease H-like"/>
    <property type="match status" value="1"/>
</dbReference>
<dbReference type="OrthoDB" id="8051507at2759"/>
<dbReference type="InterPro" id="IPR001584">
    <property type="entry name" value="Integrase_cat-core"/>
</dbReference>
<evidence type="ECO:0000313" key="2">
    <source>
        <dbReference type="EMBL" id="GBN50039.1"/>
    </source>
</evidence>
<sequence length="131" mass="15208">MYTLGRSYSSGKHYCEDHLQRAHEDVYDYRFPEVICTDKGTNFTALLTKEFLKVIGSAPRFANPGHPESMGTVERWNKTLKEICSTKIFKIMEGIGTCIYPICCSHIERYLTAQQAFRHFNWPMDGCQEDR</sequence>